<comment type="caution">
    <text evidence="1">The sequence shown here is derived from an EMBL/GenBank/DDBJ whole genome shotgun (WGS) entry which is preliminary data.</text>
</comment>
<name>A0AA88QZE4_9ASTE</name>
<accession>A0AA88QZE4</accession>
<dbReference type="Proteomes" id="UP001187471">
    <property type="component" value="Unassembled WGS sequence"/>
</dbReference>
<gene>
    <name evidence="1" type="ORF">RJ640_024841</name>
</gene>
<reference evidence="1" key="1">
    <citation type="submission" date="2022-12" db="EMBL/GenBank/DDBJ databases">
        <title>Draft genome assemblies for two species of Escallonia (Escalloniales).</title>
        <authorList>
            <person name="Chanderbali A."/>
            <person name="Dervinis C."/>
            <person name="Anghel I."/>
            <person name="Soltis D."/>
            <person name="Soltis P."/>
            <person name="Zapata F."/>
        </authorList>
    </citation>
    <scope>NUCLEOTIDE SEQUENCE</scope>
    <source>
        <strain evidence="1">UCBG92.1500</strain>
        <tissue evidence="1">Leaf</tissue>
    </source>
</reference>
<proteinExistence type="predicted"/>
<dbReference type="AlphaFoldDB" id="A0AA88QZE4"/>
<evidence type="ECO:0000313" key="2">
    <source>
        <dbReference type="Proteomes" id="UP001187471"/>
    </source>
</evidence>
<sequence length="99" mass="11388">MLMETFTRTKPTDEIFARGMTLRLWVKESLPNEISVLADSRFKELHIRDPTTIHWGFEASEIPLPKLEWKSQIASYIPLQIAEFANTTIRGMLGAKRVA</sequence>
<protein>
    <submittedName>
        <fullName evidence="1">Uncharacterized protein</fullName>
    </submittedName>
</protein>
<evidence type="ECO:0000313" key="1">
    <source>
        <dbReference type="EMBL" id="KAK2975009.1"/>
    </source>
</evidence>
<dbReference type="EMBL" id="JAVXUO010002254">
    <property type="protein sequence ID" value="KAK2975009.1"/>
    <property type="molecule type" value="Genomic_DNA"/>
</dbReference>
<keyword evidence="2" id="KW-1185">Reference proteome</keyword>
<organism evidence="1 2">
    <name type="scientific">Escallonia rubra</name>
    <dbReference type="NCBI Taxonomy" id="112253"/>
    <lineage>
        <taxon>Eukaryota</taxon>
        <taxon>Viridiplantae</taxon>
        <taxon>Streptophyta</taxon>
        <taxon>Embryophyta</taxon>
        <taxon>Tracheophyta</taxon>
        <taxon>Spermatophyta</taxon>
        <taxon>Magnoliopsida</taxon>
        <taxon>eudicotyledons</taxon>
        <taxon>Gunneridae</taxon>
        <taxon>Pentapetalae</taxon>
        <taxon>asterids</taxon>
        <taxon>campanulids</taxon>
        <taxon>Escalloniales</taxon>
        <taxon>Escalloniaceae</taxon>
        <taxon>Escallonia</taxon>
    </lineage>
</organism>